<dbReference type="Pfam" id="PF01841">
    <property type="entry name" value="Transglut_core"/>
    <property type="match status" value="1"/>
</dbReference>
<keyword evidence="1" id="KW-0472">Membrane</keyword>
<dbReference type="PANTHER" id="PTHR42736:SF1">
    <property type="entry name" value="PROTEIN-GLUTAMINE GAMMA-GLUTAMYLTRANSFERASE"/>
    <property type="match status" value="1"/>
</dbReference>
<keyword evidence="1" id="KW-0812">Transmembrane</keyword>
<dbReference type="Gene3D" id="3.10.620.30">
    <property type="match status" value="1"/>
</dbReference>
<dbReference type="AlphaFoldDB" id="A0A133XN34"/>
<feature type="transmembrane region" description="Helical" evidence="1">
    <location>
        <begin position="59"/>
        <end position="76"/>
    </location>
</feature>
<dbReference type="EMBL" id="LODL01000005">
    <property type="protein sequence ID" value="KXB32351.1"/>
    <property type="molecule type" value="Genomic_DNA"/>
</dbReference>
<feature type="transmembrane region" description="Helical" evidence="1">
    <location>
        <begin position="12"/>
        <end position="29"/>
    </location>
</feature>
<dbReference type="STRING" id="281362.AT959_01245"/>
<evidence type="ECO:0000256" key="1">
    <source>
        <dbReference type="SAM" id="Phobius"/>
    </source>
</evidence>
<dbReference type="Pfam" id="PF13559">
    <property type="entry name" value="DUF4129"/>
    <property type="match status" value="1"/>
</dbReference>
<sequence length="649" mass="72778">MSTPASQALDRTAVPWLFAAALVTTLPHFAHQAAWLSLFTGLTFAWGAWLWWKDQRLPGRWLLILLVIAACSGIFVEFRTLFGRDAGVAMLVIFMAMKLLELKSRRDGMVVVTLGYFLLLTHYFYSQSIPTGLWLLLAMWLVTATLIRLHGGPASTLRATLRYAAVLSLQAVPFMLVLYLLFPRISGPLWGLPQDAHAGKTGLSDTMSPGSIANLAQSAEIAFRVRFDGPLPPREKLYWRGPVMEQFDGTSWRPFPGRHPAERIEIISSPISYETTLEAHNQRWLLALDAPTGLPAESALNGTLTAGLRLPITQRQRFRLAASLDYRFNASEDIAVLRRNLQLPAGRNPQSLALARQWQASEKSPAAIIGQAIALFGSRDFAYTLQPPLLGENGIDQFLFQTRRGFCEHYTAAFVVLMRAAGIPARVVGGYQGGEANPLDGYLVVRQSDAHAWAEVWLEDRGWVRVDPTAVVAPARIETGIADALPAGEPLPGLIQMRADWLRHMRHRWEAINNAWNQQILGYDPQRQRELLARLGLPDTEWRSLAIALGLACSLLLTAITAWTLYQRPRLDPATLLWHKALRQLARRQVNCAPWETPLAIARRVDEERPELAEAFRRVADAYLQARYGRPTNNLKNLREAIAQLPRWR</sequence>
<dbReference type="InterPro" id="IPR021878">
    <property type="entry name" value="TgpA_N"/>
</dbReference>
<feature type="transmembrane region" description="Helical" evidence="1">
    <location>
        <begin position="545"/>
        <end position="566"/>
    </location>
</feature>
<dbReference type="InterPro" id="IPR052901">
    <property type="entry name" value="Bact_TGase-like"/>
</dbReference>
<evidence type="ECO:0000313" key="3">
    <source>
        <dbReference type="EMBL" id="KXB32351.1"/>
    </source>
</evidence>
<dbReference type="SMART" id="SM00460">
    <property type="entry name" value="TGc"/>
    <property type="match status" value="1"/>
</dbReference>
<organism evidence="3 4">
    <name type="scientific">Dechloromonas denitrificans</name>
    <dbReference type="NCBI Taxonomy" id="281362"/>
    <lineage>
        <taxon>Bacteria</taxon>
        <taxon>Pseudomonadati</taxon>
        <taxon>Pseudomonadota</taxon>
        <taxon>Betaproteobacteria</taxon>
        <taxon>Rhodocyclales</taxon>
        <taxon>Azonexaceae</taxon>
        <taxon>Dechloromonas</taxon>
    </lineage>
</organism>
<dbReference type="Proteomes" id="UP000070186">
    <property type="component" value="Unassembled WGS sequence"/>
</dbReference>
<feature type="transmembrane region" description="Helical" evidence="1">
    <location>
        <begin position="35"/>
        <end position="52"/>
    </location>
</feature>
<dbReference type="InterPro" id="IPR002931">
    <property type="entry name" value="Transglutaminase-like"/>
</dbReference>
<feature type="domain" description="Transglutaminase-like" evidence="2">
    <location>
        <begin position="399"/>
        <end position="470"/>
    </location>
</feature>
<keyword evidence="4" id="KW-1185">Reference proteome</keyword>
<dbReference type="SUPFAM" id="SSF54001">
    <property type="entry name" value="Cysteine proteinases"/>
    <property type="match status" value="1"/>
</dbReference>
<feature type="transmembrane region" description="Helical" evidence="1">
    <location>
        <begin position="107"/>
        <end position="125"/>
    </location>
</feature>
<feature type="transmembrane region" description="Helical" evidence="1">
    <location>
        <begin position="161"/>
        <end position="182"/>
    </location>
</feature>
<feature type="transmembrane region" description="Helical" evidence="1">
    <location>
        <begin position="131"/>
        <end position="149"/>
    </location>
</feature>
<dbReference type="Pfam" id="PF11992">
    <property type="entry name" value="TgpA_N"/>
    <property type="match status" value="1"/>
</dbReference>
<gene>
    <name evidence="3" type="ORF">AT959_01245</name>
</gene>
<dbReference type="RefSeq" id="WP_066879731.1">
    <property type="nucleotide sequence ID" value="NZ_LODL01000005.1"/>
</dbReference>
<dbReference type="PANTHER" id="PTHR42736">
    <property type="entry name" value="PROTEIN-GLUTAMINE GAMMA-GLUTAMYLTRANSFERASE"/>
    <property type="match status" value="1"/>
</dbReference>
<protein>
    <submittedName>
        <fullName evidence="3">Transglutaminase</fullName>
    </submittedName>
</protein>
<dbReference type="InterPro" id="IPR038765">
    <property type="entry name" value="Papain-like_cys_pep_sf"/>
</dbReference>
<proteinExistence type="predicted"/>
<accession>A0A133XN34</accession>
<comment type="caution">
    <text evidence="3">The sequence shown here is derived from an EMBL/GenBank/DDBJ whole genome shotgun (WGS) entry which is preliminary data.</text>
</comment>
<feature type="transmembrane region" description="Helical" evidence="1">
    <location>
        <begin position="82"/>
        <end position="100"/>
    </location>
</feature>
<evidence type="ECO:0000313" key="4">
    <source>
        <dbReference type="Proteomes" id="UP000070186"/>
    </source>
</evidence>
<evidence type="ECO:0000259" key="2">
    <source>
        <dbReference type="SMART" id="SM00460"/>
    </source>
</evidence>
<name>A0A133XN34_9RHOO</name>
<dbReference type="InterPro" id="IPR025403">
    <property type="entry name" value="TgpA-like_C"/>
</dbReference>
<keyword evidence="1" id="KW-1133">Transmembrane helix</keyword>
<reference evidence="3" key="1">
    <citation type="submission" date="2015-12" db="EMBL/GenBank/DDBJ databases">
        <title>Nitrous oxide reduction kinetics distinguish bacteria harboring typical versus atypical NosZ.</title>
        <authorList>
            <person name="Yoon S."/>
            <person name="Nissen S."/>
            <person name="Park D."/>
            <person name="Sanford R.A."/>
            <person name="Loeffler F.E."/>
        </authorList>
    </citation>
    <scope>NUCLEOTIDE SEQUENCE [LARGE SCALE GENOMIC DNA]</scope>
    <source>
        <strain evidence="3">ATCC BAA-841</strain>
    </source>
</reference>